<comment type="caution">
    <text evidence="1">The sequence shown here is derived from an EMBL/GenBank/DDBJ whole genome shotgun (WGS) entry which is preliminary data.</text>
</comment>
<evidence type="ECO:0000313" key="2">
    <source>
        <dbReference type="Proteomes" id="UP000620124"/>
    </source>
</evidence>
<evidence type="ECO:0000313" key="1">
    <source>
        <dbReference type="EMBL" id="KAF7348669.1"/>
    </source>
</evidence>
<keyword evidence="2" id="KW-1185">Reference proteome</keyword>
<gene>
    <name evidence="1" type="ORF">MVEN_01385500</name>
</gene>
<sequence>MGLQLPQELIDMILDNIHDDIPSLMACSLAARTFVHSARTHIFKRIEITPPPDPLTSSNPCQRFHKLLSMSPYIAPLVEDLSIVLVGPETSFDYDEDGYYLEERHVTWVMFGRTLSLVLPLLNLKRISLVENAPIDWNGGGDYSMDWNKMGRQLKSALAKVFSSPRLEAVHLRGMVIESPCQLLSIFSEATALKEMSLSRLYFTQRWDQRKLWPESQPWRPQLRSLLVADVQSDSFCQYFVSPGIDLTHVNALTIATDSVEWRNKIMGGHETWTLRWRRASALLLIVLALGSQDFFTANLRTIHVFSRWIFQLLDAILKTCPHDTHLEHIILEGHAYILHMPSDPDFDASIDASVDRLKCTLKTVEIRTINSGSAFESFGGWEEAVHAALPSLLRRGMLSVTETK</sequence>
<proteinExistence type="predicted"/>
<dbReference type="OrthoDB" id="2745898at2759"/>
<organism evidence="1 2">
    <name type="scientific">Mycena venus</name>
    <dbReference type="NCBI Taxonomy" id="2733690"/>
    <lineage>
        <taxon>Eukaryota</taxon>
        <taxon>Fungi</taxon>
        <taxon>Dikarya</taxon>
        <taxon>Basidiomycota</taxon>
        <taxon>Agaricomycotina</taxon>
        <taxon>Agaricomycetes</taxon>
        <taxon>Agaricomycetidae</taxon>
        <taxon>Agaricales</taxon>
        <taxon>Marasmiineae</taxon>
        <taxon>Mycenaceae</taxon>
        <taxon>Mycena</taxon>
    </lineage>
</organism>
<name>A0A8H7CSG8_9AGAR</name>
<protein>
    <submittedName>
        <fullName evidence="1">Uncharacterized protein</fullName>
    </submittedName>
</protein>
<reference evidence="1" key="1">
    <citation type="submission" date="2020-05" db="EMBL/GenBank/DDBJ databases">
        <title>Mycena genomes resolve the evolution of fungal bioluminescence.</title>
        <authorList>
            <person name="Tsai I.J."/>
        </authorList>
    </citation>
    <scope>NUCLEOTIDE SEQUENCE</scope>
    <source>
        <strain evidence="1">CCC161011</strain>
    </source>
</reference>
<dbReference type="AlphaFoldDB" id="A0A8H7CSG8"/>
<dbReference type="Proteomes" id="UP000620124">
    <property type="component" value="Unassembled WGS sequence"/>
</dbReference>
<accession>A0A8H7CSG8</accession>
<dbReference type="EMBL" id="JACAZI010000011">
    <property type="protein sequence ID" value="KAF7348669.1"/>
    <property type="molecule type" value="Genomic_DNA"/>
</dbReference>